<evidence type="ECO:0000313" key="2">
    <source>
        <dbReference type="Proteomes" id="UP001493153"/>
    </source>
</evidence>
<name>A0ABZ2Q2C0_9BURK</name>
<protein>
    <recommendedName>
        <fullName evidence="3">Transposase</fullName>
    </recommendedName>
</protein>
<organism evidence="1 2">
    <name type="scientific">Mycetohabitans rhizoxinica</name>
    <dbReference type="NCBI Taxonomy" id="412963"/>
    <lineage>
        <taxon>Bacteria</taxon>
        <taxon>Pseudomonadati</taxon>
        <taxon>Pseudomonadota</taxon>
        <taxon>Betaproteobacteria</taxon>
        <taxon>Burkholderiales</taxon>
        <taxon>Burkholderiaceae</taxon>
        <taxon>Mycetohabitans</taxon>
    </lineage>
</organism>
<keyword evidence="2" id="KW-1185">Reference proteome</keyword>
<evidence type="ECO:0008006" key="3">
    <source>
        <dbReference type="Google" id="ProtNLM"/>
    </source>
</evidence>
<accession>A0ABZ2Q2C0</accession>
<gene>
    <name evidence="1" type="ORF">IHE29_12110</name>
</gene>
<proteinExistence type="predicted"/>
<evidence type="ECO:0000313" key="1">
    <source>
        <dbReference type="EMBL" id="WXK39964.1"/>
    </source>
</evidence>
<dbReference type="RefSeq" id="WP_237069941.1">
    <property type="nucleotide sequence ID" value="NZ_CP062176.1"/>
</dbReference>
<sequence>MLVFDATGISANKLPTIVANAAAGRARDEAGGDATTDAGSSCWTIETHGLGHGWSESGGRQQWIGMQRRAPAGRGQND</sequence>
<reference evidence="1 2" key="1">
    <citation type="submission" date="2020-09" db="EMBL/GenBank/DDBJ databases">
        <title>Genome sequences of Mycetohabitans spp.</title>
        <authorList>
            <person name="Carter M.E."/>
            <person name="Carpenter S.C.D."/>
            <person name="Bogdanove A.J."/>
        </authorList>
    </citation>
    <scope>NUCLEOTIDE SEQUENCE [LARGE SCALE GENOMIC DNA]</scope>
    <source>
        <strain evidence="1 2">B12</strain>
    </source>
</reference>
<dbReference type="EMBL" id="CP062176">
    <property type="protein sequence ID" value="WXK39964.1"/>
    <property type="molecule type" value="Genomic_DNA"/>
</dbReference>
<dbReference type="Proteomes" id="UP001493153">
    <property type="component" value="Chromosome"/>
</dbReference>